<evidence type="ECO:0000313" key="2">
    <source>
        <dbReference type="Proteomes" id="UP001054821"/>
    </source>
</evidence>
<protein>
    <recommendedName>
        <fullName evidence="3">Mitochondrial protein</fullName>
    </recommendedName>
</protein>
<gene>
    <name evidence="1" type="ORF">L3X38_001818</name>
</gene>
<accession>A0AAD4WV56</accession>
<keyword evidence="2" id="KW-1185">Reference proteome</keyword>
<evidence type="ECO:0008006" key="3">
    <source>
        <dbReference type="Google" id="ProtNLM"/>
    </source>
</evidence>
<dbReference type="EMBL" id="JAJFAZ020000001">
    <property type="protein sequence ID" value="KAI5348931.1"/>
    <property type="molecule type" value="Genomic_DNA"/>
</dbReference>
<dbReference type="AlphaFoldDB" id="A0AAD4WV56"/>
<dbReference type="Proteomes" id="UP001054821">
    <property type="component" value="Chromosome 1"/>
</dbReference>
<name>A0AAD4WV56_PRUDU</name>
<dbReference type="CDD" id="cd09272">
    <property type="entry name" value="RNase_HI_RT_Ty1"/>
    <property type="match status" value="1"/>
</dbReference>
<comment type="caution">
    <text evidence="1">The sequence shown here is derived from an EMBL/GenBank/DDBJ whole genome shotgun (WGS) entry which is preliminary data.</text>
</comment>
<reference evidence="1 2" key="1">
    <citation type="journal article" date="2022" name="G3 (Bethesda)">
        <title>Whole-genome sequence and methylome profiling of the almond [Prunus dulcis (Mill.) D.A. Webb] cultivar 'Nonpareil'.</title>
        <authorList>
            <person name="D'Amico-Willman K.M."/>
            <person name="Ouma W.Z."/>
            <person name="Meulia T."/>
            <person name="Sideli G.M."/>
            <person name="Gradziel T.M."/>
            <person name="Fresnedo-Ramirez J."/>
        </authorList>
    </citation>
    <scope>NUCLEOTIDE SEQUENCE [LARGE SCALE GENOMIC DNA]</scope>
    <source>
        <strain evidence="1">Clone GOH B32 T37-40</strain>
    </source>
</reference>
<proteinExistence type="predicted"/>
<evidence type="ECO:0000313" key="1">
    <source>
        <dbReference type="EMBL" id="KAI5348931.1"/>
    </source>
</evidence>
<sequence length="84" mass="9603">MHSLSEDHMGAMMRILRYLKVTPGKRLMCCKYGHIDMKGYTDADWAGSVTDRSFTYGYFTFVGGNLITWRSKQQKVVSRSNAEA</sequence>
<organism evidence="1 2">
    <name type="scientific">Prunus dulcis</name>
    <name type="common">Almond</name>
    <name type="synonym">Amygdalus dulcis</name>
    <dbReference type="NCBI Taxonomy" id="3755"/>
    <lineage>
        <taxon>Eukaryota</taxon>
        <taxon>Viridiplantae</taxon>
        <taxon>Streptophyta</taxon>
        <taxon>Embryophyta</taxon>
        <taxon>Tracheophyta</taxon>
        <taxon>Spermatophyta</taxon>
        <taxon>Magnoliopsida</taxon>
        <taxon>eudicotyledons</taxon>
        <taxon>Gunneridae</taxon>
        <taxon>Pentapetalae</taxon>
        <taxon>rosids</taxon>
        <taxon>fabids</taxon>
        <taxon>Rosales</taxon>
        <taxon>Rosaceae</taxon>
        <taxon>Amygdaloideae</taxon>
        <taxon>Amygdaleae</taxon>
        <taxon>Prunus</taxon>
    </lineage>
</organism>
<dbReference type="PANTHER" id="PTHR11439">
    <property type="entry name" value="GAG-POL-RELATED RETROTRANSPOSON"/>
    <property type="match status" value="1"/>
</dbReference>
<dbReference type="PANTHER" id="PTHR11439:SF467">
    <property type="entry name" value="INTEGRASE CATALYTIC DOMAIN-CONTAINING PROTEIN"/>
    <property type="match status" value="1"/>
</dbReference>